<dbReference type="InterPro" id="IPR041304">
    <property type="entry name" value="AbiTii"/>
</dbReference>
<dbReference type="EMBL" id="BAAADM010000060">
    <property type="protein sequence ID" value="GAA0448404.1"/>
    <property type="molecule type" value="Genomic_DNA"/>
</dbReference>
<dbReference type="Proteomes" id="UP001501459">
    <property type="component" value="Unassembled WGS sequence"/>
</dbReference>
<evidence type="ECO:0000313" key="2">
    <source>
        <dbReference type="EMBL" id="GAA0448404.1"/>
    </source>
</evidence>
<comment type="caution">
    <text evidence="2">The sequence shown here is derived from an EMBL/GenBank/DDBJ whole genome shotgun (WGS) entry which is preliminary data.</text>
</comment>
<reference evidence="3" key="1">
    <citation type="journal article" date="2019" name="Int. J. Syst. Evol. Microbiol.">
        <title>The Global Catalogue of Microorganisms (GCM) 10K type strain sequencing project: providing services to taxonomists for standard genome sequencing and annotation.</title>
        <authorList>
            <consortium name="The Broad Institute Genomics Platform"/>
            <consortium name="The Broad Institute Genome Sequencing Center for Infectious Disease"/>
            <person name="Wu L."/>
            <person name="Ma J."/>
        </authorList>
    </citation>
    <scope>NUCLEOTIDE SEQUENCE [LARGE SCALE GENOMIC DNA]</scope>
    <source>
        <strain evidence="3">JCM 12149</strain>
    </source>
</reference>
<proteinExistence type="predicted"/>
<evidence type="ECO:0000259" key="1">
    <source>
        <dbReference type="Pfam" id="PF18864"/>
    </source>
</evidence>
<accession>A0ABP3JBU1</accession>
<name>A0ABP3JBU1_9BACI</name>
<gene>
    <name evidence="2" type="ORF">GCM10008983_28050</name>
</gene>
<dbReference type="RefSeq" id="WP_343754330.1">
    <property type="nucleotide sequence ID" value="NZ_BAAADM010000060.1"/>
</dbReference>
<evidence type="ECO:0000313" key="3">
    <source>
        <dbReference type="Proteomes" id="UP001501459"/>
    </source>
</evidence>
<organism evidence="2 3">
    <name type="scientific">Lentibacillus halophilus</name>
    <dbReference type="NCBI Taxonomy" id="295065"/>
    <lineage>
        <taxon>Bacteria</taxon>
        <taxon>Bacillati</taxon>
        <taxon>Bacillota</taxon>
        <taxon>Bacilli</taxon>
        <taxon>Bacillales</taxon>
        <taxon>Bacillaceae</taxon>
        <taxon>Lentibacillus</taxon>
    </lineage>
</organism>
<dbReference type="Pfam" id="PF18864">
    <property type="entry name" value="AbiTii"/>
    <property type="match status" value="1"/>
</dbReference>
<feature type="domain" description="AbiTii" evidence="1">
    <location>
        <begin position="5"/>
        <end position="179"/>
    </location>
</feature>
<keyword evidence="3" id="KW-1185">Reference proteome</keyword>
<sequence length="220" mass="24406">MSKSQILKDLVGGEERLESVLMRLKVILADLENEEINKWINSEIQGYETVNDVPPYRVLKGRPIGTYMLGNLKHTNASIPLNHISTELREQMLTINITDGALGIKSLLDSTSEVGRPVPAEVCQRLSHVGFYLSGMRIEVSPNQLQGIVANIKNKVTNIIMKLEKDFGNLDSLDVFSGEGSPKELESIQQYIISVIYDNSITIGDENKIKTSNVGHKGEV</sequence>
<protein>
    <recommendedName>
        <fullName evidence="1">AbiTii domain-containing protein</fullName>
    </recommendedName>
</protein>